<dbReference type="GO" id="GO:0005524">
    <property type="term" value="F:ATP binding"/>
    <property type="evidence" value="ECO:0007669"/>
    <property type="project" value="UniProtKB-KW"/>
</dbReference>
<dbReference type="Pfam" id="PF00005">
    <property type="entry name" value="ABC_tran"/>
    <property type="match status" value="1"/>
</dbReference>
<keyword evidence="6" id="KW-1133">Transmembrane helix</keyword>
<dbReference type="OMA" id="NFMAFLH"/>
<dbReference type="GO" id="GO:0042626">
    <property type="term" value="F:ATPase-coupled transmembrane transporter activity"/>
    <property type="evidence" value="ECO:0000318"/>
    <property type="project" value="GO_Central"/>
</dbReference>
<evidence type="ECO:0000256" key="2">
    <source>
        <dbReference type="ARBA" id="ARBA00022448"/>
    </source>
</evidence>
<dbReference type="GO" id="GO:0016020">
    <property type="term" value="C:membrane"/>
    <property type="evidence" value="ECO:0000318"/>
    <property type="project" value="GO_Central"/>
</dbReference>
<dbReference type="KEGG" id="nnu:104606709"/>
<reference evidence="9" key="1">
    <citation type="submission" date="2025-08" db="UniProtKB">
        <authorList>
            <consortium name="RefSeq"/>
        </authorList>
    </citation>
    <scope>IDENTIFICATION</scope>
</reference>
<evidence type="ECO:0000256" key="3">
    <source>
        <dbReference type="ARBA" id="ARBA00022692"/>
    </source>
</evidence>
<dbReference type="GO" id="GO:0016887">
    <property type="term" value="F:ATP hydrolysis activity"/>
    <property type="evidence" value="ECO:0007669"/>
    <property type="project" value="InterPro"/>
</dbReference>
<dbReference type="Pfam" id="PF19055">
    <property type="entry name" value="ABC2_membrane_7"/>
    <property type="match status" value="1"/>
</dbReference>
<dbReference type="PANTHER" id="PTHR48041:SF79">
    <property type="entry name" value="ABC TRANSPORTER G FAMILY MEMBER 5"/>
    <property type="match status" value="1"/>
</dbReference>
<dbReference type="PROSITE" id="PS50893">
    <property type="entry name" value="ABC_TRANSPORTER_2"/>
    <property type="match status" value="1"/>
</dbReference>
<comment type="subcellular location">
    <subcellularLocation>
        <location evidence="1">Membrane</location>
        <topology evidence="1">Multi-pass membrane protein</topology>
    </subcellularLocation>
</comment>
<keyword evidence="3" id="KW-0812">Transmembrane</keyword>
<keyword evidence="8" id="KW-1185">Reference proteome</keyword>
<keyword evidence="4" id="KW-0547">Nucleotide-binding</keyword>
<dbReference type="RefSeq" id="XP_010270351.1">
    <property type="nucleotide sequence ID" value="XM_010272049.1"/>
</dbReference>
<evidence type="ECO:0000256" key="6">
    <source>
        <dbReference type="ARBA" id="ARBA00022989"/>
    </source>
</evidence>
<dbReference type="InterPro" id="IPR027417">
    <property type="entry name" value="P-loop_NTPase"/>
</dbReference>
<dbReference type="PANTHER" id="PTHR48041">
    <property type="entry name" value="ABC TRANSPORTER G FAMILY MEMBER 28"/>
    <property type="match status" value="1"/>
</dbReference>
<evidence type="ECO:0000313" key="9">
    <source>
        <dbReference type="RefSeq" id="XP_010270351.1"/>
    </source>
</evidence>
<dbReference type="OrthoDB" id="66620at2759"/>
<evidence type="ECO:0000256" key="1">
    <source>
        <dbReference type="ARBA" id="ARBA00004141"/>
    </source>
</evidence>
<dbReference type="InterPro" id="IPR017871">
    <property type="entry name" value="ABC_transporter-like_CS"/>
</dbReference>
<dbReference type="GO" id="GO:0055085">
    <property type="term" value="P:transmembrane transport"/>
    <property type="evidence" value="ECO:0000318"/>
    <property type="project" value="GO_Central"/>
</dbReference>
<dbReference type="GeneID" id="104606709"/>
<keyword evidence="5" id="KW-0067">ATP-binding</keyword>
<dbReference type="InterPro" id="IPR003439">
    <property type="entry name" value="ABC_transporter-like_ATP-bd"/>
</dbReference>
<evidence type="ECO:0000256" key="4">
    <source>
        <dbReference type="ARBA" id="ARBA00022741"/>
    </source>
</evidence>
<dbReference type="InterPro" id="IPR013525">
    <property type="entry name" value="ABC2_TM"/>
</dbReference>
<sequence length="635" mass="71527">MKKQGCEIEAVGINYKVYTNNRRHPFKIFDRDEQQQAAEGDQELDGLEKAKETKPRCRHVLKDVNCRAKPWEILAIVGPSGAGKSTLLEILAGKLTPQTSSIFVNQKPVDKAQFKKISGYVTQKDTLFPLLTVEETLMFSAKLRLRLPRSQLSSRVKSLMEELGLSHVSGARIGDDRVRGISGGEKRRVSIGVDVIHDPKVLILDEPTSGLDSTSALQIIDMLKTMAETRGRTIILSVHQPGFRIVKLFNSVLLLANGCVLYHGTVDQLSMHLRSMGLQLPLQVNVVEYAIDAIETLQQQQREQPQLPQPPRRGDEGEFRSGRFTLQQLFQQSKVVDEEVVNVGIDVPCGFANSRLRETIVLTHRFSKNIFRTKELFACRTIQMLIAGLVLGSIFYDLKDDLVGAEERVGLFAFTLTFLLSSTTEALPIFLQEREILMRETACGSYRISSYAIANGLVFLPFLLILALLFSIPLYWLVGLNRNFTAFMYFLLLIWLILYTANSVVVCFSALVPNFIIGNSVVSGVLGSFFLFSGYFISKNEIPNYWIFMHYISVFKYPFEGFLLNEFSGSGKCLDYMFGTCVISGEDVLREEGFGNASKWRNVVLVICFILVYRFIAYVILRCRCSGRSLKKSLA</sequence>
<evidence type="ECO:0000313" key="8">
    <source>
        <dbReference type="Proteomes" id="UP000189703"/>
    </source>
</evidence>
<dbReference type="GO" id="GO:0140359">
    <property type="term" value="F:ABC-type transporter activity"/>
    <property type="evidence" value="ECO:0007669"/>
    <property type="project" value="InterPro"/>
</dbReference>
<proteinExistence type="predicted"/>
<keyword evidence="2" id="KW-0813">Transport</keyword>
<dbReference type="InterPro" id="IPR043926">
    <property type="entry name" value="ABCG_dom"/>
</dbReference>
<dbReference type="Pfam" id="PF01061">
    <property type="entry name" value="ABC2_membrane"/>
    <property type="match status" value="1"/>
</dbReference>
<name>A0A1U8ARK7_NELNU</name>
<dbReference type="PROSITE" id="PS00211">
    <property type="entry name" value="ABC_TRANSPORTER_1"/>
    <property type="match status" value="1"/>
</dbReference>
<dbReference type="Gene3D" id="3.40.50.300">
    <property type="entry name" value="P-loop containing nucleotide triphosphate hydrolases"/>
    <property type="match status" value="1"/>
</dbReference>
<accession>A0A1U8ARK7</accession>
<dbReference type="eggNOG" id="KOG0061">
    <property type="taxonomic scope" value="Eukaryota"/>
</dbReference>
<organism evidence="8 9">
    <name type="scientific">Nelumbo nucifera</name>
    <name type="common">Sacred lotus</name>
    <dbReference type="NCBI Taxonomy" id="4432"/>
    <lineage>
        <taxon>Eukaryota</taxon>
        <taxon>Viridiplantae</taxon>
        <taxon>Streptophyta</taxon>
        <taxon>Embryophyta</taxon>
        <taxon>Tracheophyta</taxon>
        <taxon>Spermatophyta</taxon>
        <taxon>Magnoliopsida</taxon>
        <taxon>Proteales</taxon>
        <taxon>Nelumbonaceae</taxon>
        <taxon>Nelumbo</taxon>
    </lineage>
</organism>
<gene>
    <name evidence="9" type="primary">LOC104606709</name>
</gene>
<dbReference type="FunCoup" id="A0A1U8ARK7">
    <property type="interactions" value="65"/>
</dbReference>
<dbReference type="AlphaFoldDB" id="A0A1U8ARK7"/>
<protein>
    <submittedName>
        <fullName evidence="9">ABC transporter G family member 5-like</fullName>
    </submittedName>
</protein>
<dbReference type="InterPro" id="IPR003593">
    <property type="entry name" value="AAA+_ATPase"/>
</dbReference>
<dbReference type="InterPro" id="IPR050352">
    <property type="entry name" value="ABCG_transporters"/>
</dbReference>
<evidence type="ECO:0000256" key="5">
    <source>
        <dbReference type="ARBA" id="ARBA00022840"/>
    </source>
</evidence>
<dbReference type="SMART" id="SM00382">
    <property type="entry name" value="AAA"/>
    <property type="match status" value="1"/>
</dbReference>
<dbReference type="Proteomes" id="UP000189703">
    <property type="component" value="Unplaced"/>
</dbReference>
<evidence type="ECO:0000256" key="7">
    <source>
        <dbReference type="ARBA" id="ARBA00023136"/>
    </source>
</evidence>
<keyword evidence="7" id="KW-0472">Membrane</keyword>
<dbReference type="SUPFAM" id="SSF52540">
    <property type="entry name" value="P-loop containing nucleoside triphosphate hydrolases"/>
    <property type="match status" value="1"/>
</dbReference>
<dbReference type="FunFam" id="3.40.50.300:FF:001644">
    <property type="entry name" value="ABC transporter G family member 5"/>
    <property type="match status" value="1"/>
</dbReference>